<evidence type="ECO:0000313" key="7">
    <source>
        <dbReference type="EMBL" id="SOB89368.1"/>
    </source>
</evidence>
<dbReference type="InterPro" id="IPR035093">
    <property type="entry name" value="RelE/ParE_toxin_dom_sf"/>
</dbReference>
<evidence type="ECO:0000256" key="5">
    <source>
        <dbReference type="ARBA" id="ARBA00022801"/>
    </source>
</evidence>
<comment type="similarity">
    <text evidence="1">Belongs to the YoeB family.</text>
</comment>
<evidence type="ECO:0000256" key="3">
    <source>
        <dbReference type="ARBA" id="ARBA00022722"/>
    </source>
</evidence>
<keyword evidence="2" id="KW-1277">Toxin-antitoxin system</keyword>
<evidence type="ECO:0000256" key="4">
    <source>
        <dbReference type="ARBA" id="ARBA00022759"/>
    </source>
</evidence>
<reference evidence="7 8" key="1">
    <citation type="submission" date="2017-08" db="EMBL/GenBank/DDBJ databases">
        <authorList>
            <person name="de Groot N.N."/>
        </authorList>
    </citation>
    <scope>NUCLEOTIDE SEQUENCE [LARGE SCALE GENOMIC DNA]</scope>
    <source>
        <strain evidence="7 8">USBA 78</strain>
    </source>
</reference>
<dbReference type="GO" id="GO:0006401">
    <property type="term" value="P:RNA catabolic process"/>
    <property type="evidence" value="ECO:0007669"/>
    <property type="project" value="InterPro"/>
</dbReference>
<dbReference type="InterPro" id="IPR009614">
    <property type="entry name" value="YoeB_toxin"/>
</dbReference>
<evidence type="ECO:0000313" key="8">
    <source>
        <dbReference type="Proteomes" id="UP000219068"/>
    </source>
</evidence>
<dbReference type="GO" id="GO:0098795">
    <property type="term" value="P:global gene silencing by mRNA cleavage"/>
    <property type="evidence" value="ECO:0007669"/>
    <property type="project" value="TreeGrafter"/>
</dbReference>
<dbReference type="PANTHER" id="PTHR38039">
    <property type="entry name" value="TOXIN YOEB"/>
    <property type="match status" value="1"/>
</dbReference>
<evidence type="ECO:0000256" key="6">
    <source>
        <dbReference type="ARBA" id="ARBA00030388"/>
    </source>
</evidence>
<dbReference type="NCBIfam" id="TIGR02116">
    <property type="entry name" value="toxin_Txe_YoeB"/>
    <property type="match status" value="1"/>
</dbReference>
<dbReference type="PANTHER" id="PTHR38039:SF1">
    <property type="entry name" value="TOXIN YOEB"/>
    <property type="match status" value="1"/>
</dbReference>
<sequence>MKLIWSEDAWQDYLYWQATDRKMVARINGLIKEIKRTPYEGTGKPEPLRHNWSGYWSRRISQADRLVYKHTDDAIYIAQARYHY</sequence>
<name>A0A285R6G9_9PROT</name>
<organism evidence="7 8">
    <name type="scientific">Thalassospira xiamenensis</name>
    <dbReference type="NCBI Taxonomy" id="220697"/>
    <lineage>
        <taxon>Bacteria</taxon>
        <taxon>Pseudomonadati</taxon>
        <taxon>Pseudomonadota</taxon>
        <taxon>Alphaproteobacteria</taxon>
        <taxon>Rhodospirillales</taxon>
        <taxon>Thalassospiraceae</taxon>
        <taxon>Thalassospira</taxon>
    </lineage>
</organism>
<proteinExistence type="inferred from homology"/>
<keyword evidence="4" id="KW-0255">Endonuclease</keyword>
<evidence type="ECO:0000256" key="2">
    <source>
        <dbReference type="ARBA" id="ARBA00022649"/>
    </source>
</evidence>
<keyword evidence="3" id="KW-0540">Nuclease</keyword>
<dbReference type="AlphaFoldDB" id="A0A285R6G9"/>
<evidence type="ECO:0000256" key="1">
    <source>
        <dbReference type="ARBA" id="ARBA00008172"/>
    </source>
</evidence>
<dbReference type="RefSeq" id="WP_097050084.1">
    <property type="nucleotide sequence ID" value="NZ_OBMM01000001.1"/>
</dbReference>
<dbReference type="Proteomes" id="UP000219068">
    <property type="component" value="Unassembled WGS sequence"/>
</dbReference>
<dbReference type="GO" id="GO:0016787">
    <property type="term" value="F:hydrolase activity"/>
    <property type="evidence" value="ECO:0007669"/>
    <property type="project" value="UniProtKB-KW"/>
</dbReference>
<accession>A0A285R6G9</accession>
<keyword evidence="5" id="KW-0378">Hydrolase</keyword>
<dbReference type="SUPFAM" id="SSF143011">
    <property type="entry name" value="RelE-like"/>
    <property type="match status" value="1"/>
</dbReference>
<dbReference type="Gene3D" id="3.30.2310.20">
    <property type="entry name" value="RelE-like"/>
    <property type="match status" value="1"/>
</dbReference>
<gene>
    <name evidence="7" type="ORF">SAMN05428964_10129</name>
</gene>
<dbReference type="EMBL" id="OBMM01000001">
    <property type="protein sequence ID" value="SOB89368.1"/>
    <property type="molecule type" value="Genomic_DNA"/>
</dbReference>
<dbReference type="Pfam" id="PF06769">
    <property type="entry name" value="YoeB_toxin"/>
    <property type="match status" value="1"/>
</dbReference>
<protein>
    <recommendedName>
        <fullName evidence="6">Putative mRNA interferase YoeB</fullName>
    </recommendedName>
</protein>
<dbReference type="GO" id="GO:0004519">
    <property type="term" value="F:endonuclease activity"/>
    <property type="evidence" value="ECO:0007669"/>
    <property type="project" value="UniProtKB-KW"/>
</dbReference>